<keyword evidence="8" id="KW-0902">Two-component regulatory system</keyword>
<dbReference type="SMART" id="SM00062">
    <property type="entry name" value="PBPb"/>
    <property type="match status" value="1"/>
</dbReference>
<dbReference type="Proteomes" id="UP000614200">
    <property type="component" value="Unassembled WGS sequence"/>
</dbReference>
<feature type="transmembrane region" description="Helical" evidence="9">
    <location>
        <begin position="276"/>
        <end position="298"/>
    </location>
</feature>
<dbReference type="PRINTS" id="PR00344">
    <property type="entry name" value="BCTRLSENSOR"/>
</dbReference>
<keyword evidence="9" id="KW-0472">Membrane</keyword>
<feature type="domain" description="Histidine kinase" evidence="10">
    <location>
        <begin position="456"/>
        <end position="664"/>
    </location>
</feature>
<dbReference type="Gene3D" id="3.30.450.20">
    <property type="entry name" value="PAS domain"/>
    <property type="match status" value="1"/>
</dbReference>
<dbReference type="Pfam" id="PF00512">
    <property type="entry name" value="HisKA"/>
    <property type="match status" value="1"/>
</dbReference>
<dbReference type="Pfam" id="PF00989">
    <property type="entry name" value="PAS"/>
    <property type="match status" value="1"/>
</dbReference>
<evidence type="ECO:0000256" key="3">
    <source>
        <dbReference type="ARBA" id="ARBA00022553"/>
    </source>
</evidence>
<dbReference type="InterPro" id="IPR013767">
    <property type="entry name" value="PAS_fold"/>
</dbReference>
<dbReference type="SUPFAM" id="SSF55785">
    <property type="entry name" value="PYP-like sensor domain (PAS domain)"/>
    <property type="match status" value="1"/>
</dbReference>
<dbReference type="EMBL" id="JADKNH010000012">
    <property type="protein sequence ID" value="MBF4694949.1"/>
    <property type="molecule type" value="Genomic_DNA"/>
</dbReference>
<evidence type="ECO:0000256" key="1">
    <source>
        <dbReference type="ARBA" id="ARBA00000085"/>
    </source>
</evidence>
<dbReference type="RefSeq" id="WP_194703194.1">
    <property type="nucleotide sequence ID" value="NZ_JADKNH010000012.1"/>
</dbReference>
<dbReference type="Gene3D" id="3.30.565.10">
    <property type="entry name" value="Histidine kinase-like ATPase, C-terminal domain"/>
    <property type="match status" value="1"/>
</dbReference>
<dbReference type="InterPro" id="IPR003661">
    <property type="entry name" value="HisK_dim/P_dom"/>
</dbReference>
<dbReference type="InterPro" id="IPR000014">
    <property type="entry name" value="PAS"/>
</dbReference>
<keyword evidence="9" id="KW-1133">Transmembrane helix</keyword>
<dbReference type="PANTHER" id="PTHR43065:SF46">
    <property type="entry name" value="C4-DICARBOXYLATE TRANSPORT SENSOR PROTEIN DCTB"/>
    <property type="match status" value="1"/>
</dbReference>
<evidence type="ECO:0000256" key="9">
    <source>
        <dbReference type="SAM" id="Phobius"/>
    </source>
</evidence>
<keyword evidence="3" id="KW-0597">Phosphoprotein</keyword>
<evidence type="ECO:0000256" key="4">
    <source>
        <dbReference type="ARBA" id="ARBA00022679"/>
    </source>
</evidence>
<comment type="caution">
    <text evidence="11">The sequence shown here is derived from an EMBL/GenBank/DDBJ whole genome shotgun (WGS) entry which is preliminary data.</text>
</comment>
<protein>
    <recommendedName>
        <fullName evidence="2">histidine kinase</fullName>
        <ecNumber evidence="2">2.7.13.3</ecNumber>
    </recommendedName>
</protein>
<dbReference type="PANTHER" id="PTHR43065">
    <property type="entry name" value="SENSOR HISTIDINE KINASE"/>
    <property type="match status" value="1"/>
</dbReference>
<evidence type="ECO:0000313" key="12">
    <source>
        <dbReference type="Proteomes" id="UP000614200"/>
    </source>
</evidence>
<accession>A0ABR9ZWW8</accession>
<dbReference type="SMART" id="SM00388">
    <property type="entry name" value="HisKA"/>
    <property type="match status" value="1"/>
</dbReference>
<dbReference type="InterPro" id="IPR003594">
    <property type="entry name" value="HATPase_dom"/>
</dbReference>
<feature type="transmembrane region" description="Helical" evidence="9">
    <location>
        <begin position="7"/>
        <end position="27"/>
    </location>
</feature>
<evidence type="ECO:0000256" key="7">
    <source>
        <dbReference type="ARBA" id="ARBA00022840"/>
    </source>
</evidence>
<dbReference type="SMART" id="SM00387">
    <property type="entry name" value="HATPase_c"/>
    <property type="match status" value="1"/>
</dbReference>
<keyword evidence="6" id="KW-0418">Kinase</keyword>
<dbReference type="InterPro" id="IPR004358">
    <property type="entry name" value="Sig_transdc_His_kin-like_C"/>
</dbReference>
<evidence type="ECO:0000256" key="5">
    <source>
        <dbReference type="ARBA" id="ARBA00022741"/>
    </source>
</evidence>
<sequence length="667" mass="75119">MTRKSLIKLMMVIGIIVIGGLLIRAYFVDEEKANLLISQSEGEKAITIAAVNSGAPYLYRSGSGEEIGYNADVLALLSEKLNVKFVFIDVAFDTAMEMLNNHEIDLILGLQYNPDYVDSIKYSKPFIENESSVFVKASSRGINGFGDLEGKKVAVYKNDPSYSYLSSLSGIRIFKTESLEDAAMMLRYGTVDAWVGNYRESILLLKNSNFEGTIKIVGKGVELFPSAIAANKSQVELIQLINVGIDSIKDSDELSEIENKWFGEIIEGDNTNLKHYLYIAVGTVVSLAIIVVIIARINKLLKREVDRRTAEIEHRKKMSEGMLQSLSEGIITIDSEKKIIFINDKVLELIHMESLEKCIGKNIEETALKDIIYVYHLEQCLKDREKVIGAERRFKLSNLDSKIYEYNITPILLPLSDGLTVPGATIAIRDNTENIVLKERMIKIDKLQSIGRMTAEVAHELRNPLTSMDMYIKLLPQKYSNESFRTLMIEDLSSEIKRMNAIVDNLLDLSKVNKPKVETFNLSREITGIIRLVKLQPNMSKLDFVQEIDKHIQIHFDKNQFAQVCVNILSNAVEKLESEKEGQIKVSAKVVDHVVRLYFEDSGDAIPKDIIESIFEPFYTTKDKGNGLGLSIVYELVSKNNGTIRAYNSAQNRPTFALDLKGELMYG</sequence>
<evidence type="ECO:0000256" key="8">
    <source>
        <dbReference type="ARBA" id="ARBA00023012"/>
    </source>
</evidence>
<comment type="catalytic activity">
    <reaction evidence="1">
        <text>ATP + protein L-histidine = ADP + protein N-phospho-L-histidine.</text>
        <dbReference type="EC" id="2.7.13.3"/>
    </reaction>
</comment>
<dbReference type="InterPro" id="IPR035965">
    <property type="entry name" value="PAS-like_dom_sf"/>
</dbReference>
<name>A0ABR9ZWW8_9FIRM</name>
<gene>
    <name evidence="11" type="ORF">ISU02_17765</name>
</gene>
<dbReference type="Gene3D" id="1.10.287.130">
    <property type="match status" value="1"/>
</dbReference>
<dbReference type="CDD" id="cd00082">
    <property type="entry name" value="HisKA"/>
    <property type="match status" value="1"/>
</dbReference>
<organism evidence="11 12">
    <name type="scientific">Fusibacter ferrireducens</name>
    <dbReference type="NCBI Taxonomy" id="2785058"/>
    <lineage>
        <taxon>Bacteria</taxon>
        <taxon>Bacillati</taxon>
        <taxon>Bacillota</taxon>
        <taxon>Clostridia</taxon>
        <taxon>Eubacteriales</taxon>
        <taxon>Eubacteriales Family XII. Incertae Sedis</taxon>
        <taxon>Fusibacter</taxon>
    </lineage>
</organism>
<dbReference type="Gene3D" id="3.40.190.10">
    <property type="entry name" value="Periplasmic binding protein-like II"/>
    <property type="match status" value="2"/>
</dbReference>
<dbReference type="SUPFAM" id="SSF55874">
    <property type="entry name" value="ATPase domain of HSP90 chaperone/DNA topoisomerase II/histidine kinase"/>
    <property type="match status" value="1"/>
</dbReference>
<dbReference type="InterPro" id="IPR005467">
    <property type="entry name" value="His_kinase_dom"/>
</dbReference>
<keyword evidence="4" id="KW-0808">Transferase</keyword>
<evidence type="ECO:0000256" key="2">
    <source>
        <dbReference type="ARBA" id="ARBA00012438"/>
    </source>
</evidence>
<proteinExistence type="predicted"/>
<keyword evidence="7" id="KW-0067">ATP-binding</keyword>
<evidence type="ECO:0000313" key="11">
    <source>
        <dbReference type="EMBL" id="MBF4694949.1"/>
    </source>
</evidence>
<dbReference type="SUPFAM" id="SSF53850">
    <property type="entry name" value="Periplasmic binding protein-like II"/>
    <property type="match status" value="1"/>
</dbReference>
<dbReference type="SMART" id="SM00091">
    <property type="entry name" value="PAS"/>
    <property type="match status" value="1"/>
</dbReference>
<dbReference type="CDD" id="cd00075">
    <property type="entry name" value="HATPase"/>
    <property type="match status" value="1"/>
</dbReference>
<dbReference type="InterPro" id="IPR001638">
    <property type="entry name" value="Solute-binding_3/MltF_N"/>
</dbReference>
<dbReference type="CDD" id="cd01007">
    <property type="entry name" value="PBP2_BvgS_HisK_like"/>
    <property type="match status" value="1"/>
</dbReference>
<dbReference type="EC" id="2.7.13.3" evidence="2"/>
<evidence type="ECO:0000259" key="10">
    <source>
        <dbReference type="PROSITE" id="PS50109"/>
    </source>
</evidence>
<reference evidence="11 12" key="1">
    <citation type="submission" date="2020-11" db="EMBL/GenBank/DDBJ databases">
        <title>Fusibacter basophilias sp. nov.</title>
        <authorList>
            <person name="Qiu D."/>
        </authorList>
    </citation>
    <scope>NUCLEOTIDE SEQUENCE [LARGE SCALE GENOMIC DNA]</scope>
    <source>
        <strain evidence="11 12">Q10-2</strain>
    </source>
</reference>
<dbReference type="PROSITE" id="PS50109">
    <property type="entry name" value="HIS_KIN"/>
    <property type="match status" value="1"/>
</dbReference>
<dbReference type="SUPFAM" id="SSF47384">
    <property type="entry name" value="Homodimeric domain of signal transducing histidine kinase"/>
    <property type="match status" value="1"/>
</dbReference>
<dbReference type="Pfam" id="PF02518">
    <property type="entry name" value="HATPase_c"/>
    <property type="match status" value="1"/>
</dbReference>
<keyword evidence="12" id="KW-1185">Reference proteome</keyword>
<dbReference type="Pfam" id="PF00497">
    <property type="entry name" value="SBP_bac_3"/>
    <property type="match status" value="1"/>
</dbReference>
<keyword evidence="9" id="KW-0812">Transmembrane</keyword>
<dbReference type="InterPro" id="IPR036097">
    <property type="entry name" value="HisK_dim/P_sf"/>
</dbReference>
<evidence type="ECO:0000256" key="6">
    <source>
        <dbReference type="ARBA" id="ARBA00022777"/>
    </source>
</evidence>
<keyword evidence="5" id="KW-0547">Nucleotide-binding</keyword>
<dbReference type="InterPro" id="IPR036890">
    <property type="entry name" value="HATPase_C_sf"/>
</dbReference>